<evidence type="ECO:0000313" key="2">
    <source>
        <dbReference type="Proteomes" id="UP000228949"/>
    </source>
</evidence>
<accession>A0A2M7B5Q9</accession>
<sequence>MSPAEEILGSNNLFREDNSALMVSIRVESTHLISAGAILEAGPTKNPDLGRDFLSWSIYTIALEPALSKIPEFAQRVGQAASFQKFLLTIQRIYCDGLLRLKELRLL</sequence>
<name>A0A2M7B5Q9_9BACT</name>
<proteinExistence type="predicted"/>
<organism evidence="1 2">
    <name type="scientific">Candidatus Wolfebacteria bacterium CG03_land_8_20_14_0_80_40_12</name>
    <dbReference type="NCBI Taxonomy" id="1975069"/>
    <lineage>
        <taxon>Bacteria</taxon>
        <taxon>Candidatus Wolfeibacteriota</taxon>
    </lineage>
</organism>
<dbReference type="EMBL" id="PEVJ01000045">
    <property type="protein sequence ID" value="PIU98359.1"/>
    <property type="molecule type" value="Genomic_DNA"/>
</dbReference>
<dbReference type="AlphaFoldDB" id="A0A2M7B5Q9"/>
<protein>
    <submittedName>
        <fullName evidence="1">Uncharacterized protein</fullName>
    </submittedName>
</protein>
<reference evidence="2" key="1">
    <citation type="submission" date="2017-09" db="EMBL/GenBank/DDBJ databases">
        <title>Depth-based differentiation of microbial function through sediment-hosted aquifers and enrichment of novel symbionts in the deep terrestrial subsurface.</title>
        <authorList>
            <person name="Probst A.J."/>
            <person name="Ladd B."/>
            <person name="Jarett J.K."/>
            <person name="Geller-Mcgrath D.E."/>
            <person name="Sieber C.M.K."/>
            <person name="Emerson J.B."/>
            <person name="Anantharaman K."/>
            <person name="Thomas B.C."/>
            <person name="Malmstrom R."/>
            <person name="Stieglmeier M."/>
            <person name="Klingl A."/>
            <person name="Woyke T."/>
            <person name="Ryan C.M."/>
            <person name="Banfield J.F."/>
        </authorList>
    </citation>
    <scope>NUCLEOTIDE SEQUENCE [LARGE SCALE GENOMIC DNA]</scope>
</reference>
<evidence type="ECO:0000313" key="1">
    <source>
        <dbReference type="EMBL" id="PIU98359.1"/>
    </source>
</evidence>
<dbReference type="Proteomes" id="UP000228949">
    <property type="component" value="Unassembled WGS sequence"/>
</dbReference>
<feature type="non-terminal residue" evidence="1">
    <location>
        <position position="107"/>
    </location>
</feature>
<comment type="caution">
    <text evidence="1">The sequence shown here is derived from an EMBL/GenBank/DDBJ whole genome shotgun (WGS) entry which is preliminary data.</text>
</comment>
<gene>
    <name evidence="1" type="ORF">COS61_01880</name>
</gene>